<protein>
    <submittedName>
        <fullName evidence="1">Uncharacterized protein</fullName>
    </submittedName>
</protein>
<proteinExistence type="predicted"/>
<accession>A0AA96EPT7</accession>
<sequence>MTKGRRAALLCSLLEGIFLFDDSELLNILSRTKMLLSIHSSVNGKLRFEFRNTKRHNFFIEVAFAQTCVETGCVNVHKTIAGDYGLWVYLSDNSAEFLEKYGEFLMRTL</sequence>
<organism evidence="1">
    <name type="scientific">Marseillevirus sp</name>
    <dbReference type="NCBI Taxonomy" id="2809551"/>
    <lineage>
        <taxon>Viruses</taxon>
        <taxon>Varidnaviria</taxon>
        <taxon>Bamfordvirae</taxon>
        <taxon>Nucleocytoviricota</taxon>
        <taxon>Megaviricetes</taxon>
        <taxon>Pimascovirales</taxon>
        <taxon>Pimascovirales incertae sedis</taxon>
        <taxon>Marseilleviridae</taxon>
        <taxon>Marseillevirus</taxon>
    </lineage>
</organism>
<dbReference type="EMBL" id="OR343189">
    <property type="protein sequence ID" value="WNL50103.1"/>
    <property type="molecule type" value="Genomic_DNA"/>
</dbReference>
<evidence type="ECO:0000313" key="1">
    <source>
        <dbReference type="EMBL" id="WNL50103.1"/>
    </source>
</evidence>
<reference evidence="1" key="1">
    <citation type="submission" date="2023-07" db="EMBL/GenBank/DDBJ databases">
        <authorList>
            <person name="Xia Y."/>
        </authorList>
    </citation>
    <scope>NUCLEOTIDE SEQUENCE</scope>
    <source>
        <strain evidence="1">E</strain>
    </source>
</reference>
<name>A0AA96EPT7_9VIRU</name>
<gene>
    <name evidence="1" type="ORF">MarDSR_064</name>
</gene>